<dbReference type="PANTHER" id="PTHR45774:SF3">
    <property type="entry name" value="BTB (POZ) DOMAIN-CONTAINING 2B-RELATED"/>
    <property type="match status" value="1"/>
</dbReference>
<dbReference type="InterPro" id="IPR011333">
    <property type="entry name" value="SKP1/BTB/POZ_sf"/>
</dbReference>
<dbReference type="Gene3D" id="1.25.40.420">
    <property type="match status" value="1"/>
</dbReference>
<feature type="domain" description="BTB" evidence="1">
    <location>
        <begin position="31"/>
        <end position="100"/>
    </location>
</feature>
<dbReference type="FunFam" id="3.30.710.10:FF:000169">
    <property type="entry name" value="BTB/POZ domain-containing protein 2"/>
    <property type="match status" value="1"/>
</dbReference>
<dbReference type="Pfam" id="PF07707">
    <property type="entry name" value="BACK"/>
    <property type="match status" value="1"/>
</dbReference>
<evidence type="ECO:0000259" key="1">
    <source>
        <dbReference type="PROSITE" id="PS50097"/>
    </source>
</evidence>
<dbReference type="Pfam" id="PF00651">
    <property type="entry name" value="BTB"/>
    <property type="match status" value="1"/>
</dbReference>
<evidence type="ECO:0000313" key="2">
    <source>
        <dbReference type="EMBL" id="CAG9814087.1"/>
    </source>
</evidence>
<reference evidence="2" key="2">
    <citation type="submission" date="2022-10" db="EMBL/GenBank/DDBJ databases">
        <authorList>
            <consortium name="ENA_rothamsted_submissions"/>
            <consortium name="culmorum"/>
            <person name="King R."/>
        </authorList>
    </citation>
    <scope>NUCLEOTIDE SEQUENCE</scope>
</reference>
<dbReference type="EMBL" id="OU896716">
    <property type="protein sequence ID" value="CAG9814087.1"/>
    <property type="molecule type" value="Genomic_DNA"/>
</dbReference>
<sequence>MSAPPAPNDWQTTRKLVKERGQYLLETGTWSDCRFIVGTEPNQQVLEGHKLFLAMSSPVFEAMFFGGMAEKDPIAILDVQPEAFKALLEYIYTDRINLTSFDQACELCYGAKKYMLPYLVEECTKYLWSDLYPKNACRAYEFAKLFEEPMLMDKCLRIICNQTQEVLQESSFDDVELTTVLTVFEQEDLNIKSELELFSAVARYAVKHNQISGAKVPRLDGIGNCD</sequence>
<keyword evidence="3" id="KW-1185">Reference proteome</keyword>
<protein>
    <recommendedName>
        <fullName evidence="1">BTB domain-containing protein</fullName>
    </recommendedName>
</protein>
<dbReference type="GO" id="GO:0000932">
    <property type="term" value="C:P-body"/>
    <property type="evidence" value="ECO:0007669"/>
    <property type="project" value="TreeGrafter"/>
</dbReference>
<dbReference type="OrthoDB" id="45365at2759"/>
<dbReference type="SUPFAM" id="SSF54695">
    <property type="entry name" value="POZ domain"/>
    <property type="match status" value="1"/>
</dbReference>
<dbReference type="PROSITE" id="PS50097">
    <property type="entry name" value="BTB"/>
    <property type="match status" value="1"/>
</dbReference>
<name>A0A9N9SC15_PHACE</name>
<dbReference type="SMART" id="SM00225">
    <property type="entry name" value="BTB"/>
    <property type="match status" value="1"/>
</dbReference>
<reference evidence="2" key="1">
    <citation type="submission" date="2022-01" db="EMBL/GenBank/DDBJ databases">
        <authorList>
            <person name="King R."/>
        </authorList>
    </citation>
    <scope>NUCLEOTIDE SEQUENCE</scope>
</reference>
<evidence type="ECO:0000313" key="3">
    <source>
        <dbReference type="Proteomes" id="UP001153737"/>
    </source>
</evidence>
<organism evidence="2 3">
    <name type="scientific">Phaedon cochleariae</name>
    <name type="common">Mustard beetle</name>
    <dbReference type="NCBI Taxonomy" id="80249"/>
    <lineage>
        <taxon>Eukaryota</taxon>
        <taxon>Metazoa</taxon>
        <taxon>Ecdysozoa</taxon>
        <taxon>Arthropoda</taxon>
        <taxon>Hexapoda</taxon>
        <taxon>Insecta</taxon>
        <taxon>Pterygota</taxon>
        <taxon>Neoptera</taxon>
        <taxon>Endopterygota</taxon>
        <taxon>Coleoptera</taxon>
        <taxon>Polyphaga</taxon>
        <taxon>Cucujiformia</taxon>
        <taxon>Chrysomeloidea</taxon>
        <taxon>Chrysomelidae</taxon>
        <taxon>Chrysomelinae</taxon>
        <taxon>Chrysomelini</taxon>
        <taxon>Phaedon</taxon>
    </lineage>
</organism>
<gene>
    <name evidence="2" type="ORF">PHAECO_LOCUS1645</name>
</gene>
<dbReference type="Proteomes" id="UP001153737">
    <property type="component" value="Chromosome 10"/>
</dbReference>
<dbReference type="PANTHER" id="PTHR45774">
    <property type="entry name" value="BTB/POZ DOMAIN-CONTAINING"/>
    <property type="match status" value="1"/>
</dbReference>
<dbReference type="Gene3D" id="3.30.710.10">
    <property type="entry name" value="Potassium Channel Kv1.1, Chain A"/>
    <property type="match status" value="1"/>
</dbReference>
<dbReference type="GO" id="GO:0005829">
    <property type="term" value="C:cytosol"/>
    <property type="evidence" value="ECO:0007669"/>
    <property type="project" value="TreeGrafter"/>
</dbReference>
<dbReference type="GO" id="GO:0022008">
    <property type="term" value="P:neurogenesis"/>
    <property type="evidence" value="ECO:0007669"/>
    <property type="project" value="TreeGrafter"/>
</dbReference>
<proteinExistence type="predicted"/>
<dbReference type="AlphaFoldDB" id="A0A9N9SC15"/>
<dbReference type="InterPro" id="IPR011705">
    <property type="entry name" value="BACK"/>
</dbReference>
<dbReference type="InterPro" id="IPR000210">
    <property type="entry name" value="BTB/POZ_dom"/>
</dbReference>
<accession>A0A9N9SC15</accession>